<dbReference type="AlphaFoldDB" id="A0A815QW59"/>
<dbReference type="Proteomes" id="UP000663868">
    <property type="component" value="Unassembled WGS sequence"/>
</dbReference>
<accession>A0A815QW59</accession>
<dbReference type="GO" id="GO:0007097">
    <property type="term" value="P:nuclear migration"/>
    <property type="evidence" value="ECO:0007669"/>
    <property type="project" value="TreeGrafter"/>
</dbReference>
<dbReference type="EMBL" id="CAJOAZ010006721">
    <property type="protein sequence ID" value="CAF4143062.1"/>
    <property type="molecule type" value="Genomic_DNA"/>
</dbReference>
<dbReference type="GO" id="GO:0005652">
    <property type="term" value="C:nuclear lamina"/>
    <property type="evidence" value="ECO:0007669"/>
    <property type="project" value="TreeGrafter"/>
</dbReference>
<dbReference type="GO" id="GO:0051664">
    <property type="term" value="P:nuclear pore localization"/>
    <property type="evidence" value="ECO:0007669"/>
    <property type="project" value="TreeGrafter"/>
</dbReference>
<evidence type="ECO:0000313" key="5">
    <source>
        <dbReference type="EMBL" id="CAF1468611.1"/>
    </source>
</evidence>
<dbReference type="PANTHER" id="PTHR45721">
    <property type="entry name" value="LAMIN DM0-RELATED"/>
    <property type="match status" value="1"/>
</dbReference>
<feature type="domain" description="LTD" evidence="4">
    <location>
        <begin position="14"/>
        <end position="138"/>
    </location>
</feature>
<dbReference type="Gene3D" id="2.60.40.1260">
    <property type="entry name" value="Lamin Tail domain"/>
    <property type="match status" value="1"/>
</dbReference>
<evidence type="ECO:0000256" key="3">
    <source>
        <dbReference type="ARBA" id="ARBA00023242"/>
    </source>
</evidence>
<dbReference type="PROSITE" id="PS51841">
    <property type="entry name" value="LTD"/>
    <property type="match status" value="1"/>
</dbReference>
<dbReference type="Proteomes" id="UP000663860">
    <property type="component" value="Unassembled WGS sequence"/>
</dbReference>
<evidence type="ECO:0000256" key="1">
    <source>
        <dbReference type="ARBA" id="ARBA00004123"/>
    </source>
</evidence>
<evidence type="ECO:0000313" key="6">
    <source>
        <dbReference type="EMBL" id="CAF4143062.1"/>
    </source>
</evidence>
<dbReference type="EMBL" id="CAJOBB010006797">
    <property type="protein sequence ID" value="CAF4170718.1"/>
    <property type="molecule type" value="Genomic_DNA"/>
</dbReference>
<sequence>MFTLFNASDIFLVTTTPTQILSLLHIISDIAFERIDPQGNFIVIENAGSIGKDQDMTNWSIRRKIDSKDYIVYKFPDNFVLQSRSRVYVLSGIGRKSSFVHREALVADNIPTWDTGTNMCTRLLDANGDEKALFNQKYK</sequence>
<dbReference type="GO" id="GO:0031507">
    <property type="term" value="P:heterochromatin formation"/>
    <property type="evidence" value="ECO:0007669"/>
    <property type="project" value="TreeGrafter"/>
</dbReference>
<dbReference type="InterPro" id="IPR036415">
    <property type="entry name" value="Lamin_tail_dom_sf"/>
</dbReference>
<evidence type="ECO:0000313" key="8">
    <source>
        <dbReference type="Proteomes" id="UP000663860"/>
    </source>
</evidence>
<dbReference type="Proteomes" id="UP000663844">
    <property type="component" value="Unassembled WGS sequence"/>
</dbReference>
<keyword evidence="3" id="KW-0539">Nucleus</keyword>
<comment type="caution">
    <text evidence="5">The sequence shown here is derived from an EMBL/GenBank/DDBJ whole genome shotgun (WGS) entry which is preliminary data.</text>
</comment>
<dbReference type="GO" id="GO:0006998">
    <property type="term" value="P:nuclear envelope organization"/>
    <property type="evidence" value="ECO:0007669"/>
    <property type="project" value="TreeGrafter"/>
</dbReference>
<dbReference type="Pfam" id="PF00932">
    <property type="entry name" value="LTD"/>
    <property type="match status" value="1"/>
</dbReference>
<dbReference type="GO" id="GO:0005200">
    <property type="term" value="F:structural constituent of cytoskeleton"/>
    <property type="evidence" value="ECO:0007669"/>
    <property type="project" value="TreeGrafter"/>
</dbReference>
<dbReference type="InterPro" id="IPR001322">
    <property type="entry name" value="Lamin_tail_dom"/>
</dbReference>
<evidence type="ECO:0000259" key="4">
    <source>
        <dbReference type="PROSITE" id="PS51841"/>
    </source>
</evidence>
<dbReference type="GO" id="GO:0090435">
    <property type="term" value="P:protein localization to nuclear envelope"/>
    <property type="evidence" value="ECO:0007669"/>
    <property type="project" value="TreeGrafter"/>
</dbReference>
<dbReference type="EMBL" id="CAJNOE010002117">
    <property type="protein sequence ID" value="CAF1468611.1"/>
    <property type="molecule type" value="Genomic_DNA"/>
</dbReference>
<organism evidence="5 8">
    <name type="scientific">Adineta steineri</name>
    <dbReference type="NCBI Taxonomy" id="433720"/>
    <lineage>
        <taxon>Eukaryota</taxon>
        <taxon>Metazoa</taxon>
        <taxon>Spiralia</taxon>
        <taxon>Gnathifera</taxon>
        <taxon>Rotifera</taxon>
        <taxon>Eurotatoria</taxon>
        <taxon>Bdelloidea</taxon>
        <taxon>Adinetida</taxon>
        <taxon>Adinetidae</taxon>
        <taxon>Adineta</taxon>
    </lineage>
</organism>
<proteinExistence type="predicted"/>
<name>A0A815QW59_9BILA</name>
<protein>
    <recommendedName>
        <fullName evidence="4">LTD domain-containing protein</fullName>
    </recommendedName>
</protein>
<reference evidence="5" key="1">
    <citation type="submission" date="2021-02" db="EMBL/GenBank/DDBJ databases">
        <authorList>
            <person name="Nowell W R."/>
        </authorList>
    </citation>
    <scope>NUCLEOTIDE SEQUENCE</scope>
</reference>
<gene>
    <name evidence="5" type="ORF">IZO911_LOCUS43333</name>
    <name evidence="7" type="ORF">KXQ929_LOCUS38374</name>
    <name evidence="6" type="ORF">OXD698_LOCUS37650</name>
</gene>
<comment type="subcellular location">
    <subcellularLocation>
        <location evidence="1">Nucleus</location>
    </subcellularLocation>
</comment>
<dbReference type="SUPFAM" id="SSF74853">
    <property type="entry name" value="Lamin A/C globular tail domain"/>
    <property type="match status" value="1"/>
</dbReference>
<evidence type="ECO:0000256" key="2">
    <source>
        <dbReference type="ARBA" id="ARBA00023054"/>
    </source>
</evidence>
<evidence type="ECO:0000313" key="7">
    <source>
        <dbReference type="EMBL" id="CAF4170718.1"/>
    </source>
</evidence>
<keyword evidence="2" id="KW-0175">Coiled coil</keyword>
<dbReference type="PANTHER" id="PTHR45721:SF11">
    <property type="entry name" value="LAMIN DM0-RELATED"/>
    <property type="match status" value="1"/>
</dbReference>